<comment type="caution">
    <text evidence="2">The sequence shown here is derived from an EMBL/GenBank/DDBJ whole genome shotgun (WGS) entry which is preliminary data.</text>
</comment>
<gene>
    <name evidence="2" type="ORF">SCOCK_520041</name>
</gene>
<dbReference type="AlphaFoldDB" id="A0A9W4DVX0"/>
<keyword evidence="3" id="KW-1185">Reference proteome</keyword>
<evidence type="ECO:0000256" key="1">
    <source>
        <dbReference type="SAM" id="MobiDB-lite"/>
    </source>
</evidence>
<reference evidence="2" key="1">
    <citation type="submission" date="2021-05" db="EMBL/GenBank/DDBJ databases">
        <authorList>
            <person name="Arsene-Ploetze F."/>
        </authorList>
    </citation>
    <scope>NUCLEOTIDE SEQUENCE</scope>
    <source>
        <strain evidence="2">DSM 42138</strain>
    </source>
</reference>
<evidence type="ECO:0000313" key="3">
    <source>
        <dbReference type="Proteomes" id="UP001152519"/>
    </source>
</evidence>
<protein>
    <submittedName>
        <fullName evidence="2">Uncharacterized protein</fullName>
    </submittedName>
</protein>
<name>A0A9W4DVX0_9ACTN</name>
<dbReference type="EMBL" id="CAJSLV010000084">
    <property type="protein sequence ID" value="CAG6397342.1"/>
    <property type="molecule type" value="Genomic_DNA"/>
</dbReference>
<organism evidence="2 3">
    <name type="scientific">Actinacidiphila cocklensis</name>
    <dbReference type="NCBI Taxonomy" id="887465"/>
    <lineage>
        <taxon>Bacteria</taxon>
        <taxon>Bacillati</taxon>
        <taxon>Actinomycetota</taxon>
        <taxon>Actinomycetes</taxon>
        <taxon>Kitasatosporales</taxon>
        <taxon>Streptomycetaceae</taxon>
        <taxon>Actinacidiphila</taxon>
    </lineage>
</organism>
<feature type="compositionally biased region" description="Basic and acidic residues" evidence="1">
    <location>
        <begin position="39"/>
        <end position="61"/>
    </location>
</feature>
<proteinExistence type="predicted"/>
<sequence>MQRGRRRPLPCRERAGRRHGLRLGCAHEHRRDDLVPRTERAGRAAARDPARGRFRCPDRAGRSPLTGLPALPLHRGGHRLLVDGPAAVAAGAVARGAGAAGQRAVGGVRARHSGWIHRAGRAGRGRRRDRVFRAAAGLPRPRHRRPPAVVRHRAGLGPG</sequence>
<accession>A0A9W4DVX0</accession>
<dbReference type="Proteomes" id="UP001152519">
    <property type="component" value="Unassembled WGS sequence"/>
</dbReference>
<evidence type="ECO:0000313" key="2">
    <source>
        <dbReference type="EMBL" id="CAG6397342.1"/>
    </source>
</evidence>
<feature type="region of interest" description="Disordered" evidence="1">
    <location>
        <begin position="39"/>
        <end position="72"/>
    </location>
</feature>